<keyword evidence="7" id="KW-0812">Transmembrane</keyword>
<protein>
    <recommendedName>
        <fullName evidence="8">4Fe-4S ferredoxin-type domain-containing protein</fullName>
    </recommendedName>
</protein>
<dbReference type="PANTHER" id="PTHR30176:SF3">
    <property type="entry name" value="FERREDOXIN-TYPE PROTEIN NAPH"/>
    <property type="match status" value="1"/>
</dbReference>
<dbReference type="GO" id="GO:0005886">
    <property type="term" value="C:plasma membrane"/>
    <property type="evidence" value="ECO:0007669"/>
    <property type="project" value="TreeGrafter"/>
</dbReference>
<dbReference type="InterPro" id="IPR017900">
    <property type="entry name" value="4Fe4S_Fe_S_CS"/>
</dbReference>
<dbReference type="KEGG" id="hprf:HLPR_15840"/>
<sequence>MKNMKKIQNIRKISQILFFLLTIIGLINKFEITMTLIMVLTFIIGPIYCGFMCPLGFLQDLMSTLGRKMSIKKFKMPKYIQNYLVYVRYIVLFIVTVFSLNIIFTILRYDPRSNLLQLLLGRYLDIVSILIIVSFLLISLFFERPFCNYFCYEGAKYSLVGALKLFKITRNDENCISCKLCDKSCPMNITISEKSLVNSLQCIDCYECVSACPVENTLNLKTAVKEKHNKKKITLLVAILLVYLIVFVNHANLGEIVNANDLKSIMNSAEDIIKNELELDQRKHFGKGKFKNNTKEITSNVNKSDVNSNEAFKDDISNVNISNELPKTTTSEVDIPNELPKATTSEVDIPNELPKTDTKKVNISNETIKTDNKQVTETKENNISSKASTKEVVYIGQADGFNGPITVEVTVKSGLILNIEVVKEHDDYNWFFRANNVIPDNMIKKQTYDVDVVSGSTYSSKGIINAVKDALTNKKIK</sequence>
<name>A0AAU9EI80_9FIRM</name>
<feature type="domain" description="4Fe-4S ferredoxin-type" evidence="8">
    <location>
        <begin position="197"/>
        <end position="223"/>
    </location>
</feature>
<evidence type="ECO:0000313" key="10">
    <source>
        <dbReference type="Proteomes" id="UP001321786"/>
    </source>
</evidence>
<feature type="transmembrane region" description="Helical" evidence="7">
    <location>
        <begin position="119"/>
        <end position="142"/>
    </location>
</feature>
<evidence type="ECO:0000256" key="1">
    <source>
        <dbReference type="ARBA" id="ARBA00022448"/>
    </source>
</evidence>
<feature type="transmembrane region" description="Helical" evidence="7">
    <location>
        <begin position="12"/>
        <end position="30"/>
    </location>
</feature>
<dbReference type="InterPro" id="IPR017896">
    <property type="entry name" value="4Fe4S_Fe-S-bd"/>
</dbReference>
<keyword evidence="2" id="KW-0004">4Fe-4S</keyword>
<evidence type="ECO:0000256" key="4">
    <source>
        <dbReference type="ARBA" id="ARBA00022982"/>
    </source>
</evidence>
<dbReference type="PROSITE" id="PS00198">
    <property type="entry name" value="4FE4S_FER_1"/>
    <property type="match status" value="2"/>
</dbReference>
<dbReference type="GO" id="GO:0051539">
    <property type="term" value="F:4 iron, 4 sulfur cluster binding"/>
    <property type="evidence" value="ECO:0007669"/>
    <property type="project" value="UniProtKB-KW"/>
</dbReference>
<dbReference type="InterPro" id="IPR007329">
    <property type="entry name" value="FMN-bd"/>
</dbReference>
<dbReference type="EMBL" id="AP028654">
    <property type="protein sequence ID" value="BEP29253.1"/>
    <property type="molecule type" value="Genomic_DNA"/>
</dbReference>
<dbReference type="Gene3D" id="3.90.1010.20">
    <property type="match status" value="1"/>
</dbReference>
<reference evidence="9 10" key="1">
    <citation type="submission" date="2023-08" db="EMBL/GenBank/DDBJ databases">
        <title>Helicovermis profunda gen. nov., sp. nov., a novel mesophilic, fermentative bacterium within the Bacillota from a deep-sea hydrothermal vent chimney.</title>
        <authorList>
            <person name="Miyazaki U."/>
            <person name="Mizutani D."/>
            <person name="Hashimoto Y."/>
            <person name="Tame A."/>
            <person name="Sawayama S."/>
            <person name="Miyazaki J."/>
            <person name="Takai K."/>
            <person name="Nakagawa S."/>
        </authorList>
    </citation>
    <scope>NUCLEOTIDE SEQUENCE [LARGE SCALE GENOMIC DNA]</scope>
    <source>
        <strain evidence="9 10">S502</strain>
    </source>
</reference>
<dbReference type="AlphaFoldDB" id="A0AAU9EI80"/>
<keyword evidence="1" id="KW-0813">Transport</keyword>
<dbReference type="Pfam" id="PF13237">
    <property type="entry name" value="Fer4_10"/>
    <property type="match status" value="1"/>
</dbReference>
<evidence type="ECO:0000256" key="6">
    <source>
        <dbReference type="ARBA" id="ARBA00023014"/>
    </source>
</evidence>
<dbReference type="PROSITE" id="PS51379">
    <property type="entry name" value="4FE4S_FER_2"/>
    <property type="match status" value="2"/>
</dbReference>
<keyword evidence="4" id="KW-0249">Electron transport</keyword>
<dbReference type="GO" id="GO:0046872">
    <property type="term" value="F:metal ion binding"/>
    <property type="evidence" value="ECO:0007669"/>
    <property type="project" value="UniProtKB-KW"/>
</dbReference>
<gene>
    <name evidence="9" type="ORF">HLPR_15840</name>
</gene>
<keyword evidence="6" id="KW-0411">Iron-sulfur</keyword>
<feature type="domain" description="4Fe-4S ferredoxin-type" evidence="8">
    <location>
        <begin position="166"/>
        <end position="194"/>
    </location>
</feature>
<dbReference type="SMART" id="SM00900">
    <property type="entry name" value="FMN_bind"/>
    <property type="match status" value="1"/>
</dbReference>
<dbReference type="RefSeq" id="WP_338534906.1">
    <property type="nucleotide sequence ID" value="NZ_AP028654.1"/>
</dbReference>
<evidence type="ECO:0000259" key="8">
    <source>
        <dbReference type="PROSITE" id="PS51379"/>
    </source>
</evidence>
<evidence type="ECO:0000313" key="9">
    <source>
        <dbReference type="EMBL" id="BEP29253.1"/>
    </source>
</evidence>
<dbReference type="Pfam" id="PF04205">
    <property type="entry name" value="FMN_bind"/>
    <property type="match status" value="1"/>
</dbReference>
<feature type="transmembrane region" description="Helical" evidence="7">
    <location>
        <begin position="233"/>
        <end position="251"/>
    </location>
</feature>
<keyword evidence="7" id="KW-1133">Transmembrane helix</keyword>
<proteinExistence type="predicted"/>
<evidence type="ECO:0000256" key="3">
    <source>
        <dbReference type="ARBA" id="ARBA00022723"/>
    </source>
</evidence>
<keyword evidence="7" id="KW-0472">Membrane</keyword>
<feature type="transmembrane region" description="Helical" evidence="7">
    <location>
        <begin position="36"/>
        <end position="62"/>
    </location>
</feature>
<keyword evidence="5" id="KW-0408">Iron</keyword>
<organism evidence="9 10">
    <name type="scientific">Helicovermis profundi</name>
    <dbReference type="NCBI Taxonomy" id="3065157"/>
    <lineage>
        <taxon>Bacteria</taxon>
        <taxon>Bacillati</taxon>
        <taxon>Bacillota</taxon>
        <taxon>Clostridia</taxon>
        <taxon>Helicovermis</taxon>
    </lineage>
</organism>
<dbReference type="Proteomes" id="UP001321786">
    <property type="component" value="Chromosome"/>
</dbReference>
<keyword evidence="3" id="KW-0479">Metal-binding</keyword>
<feature type="transmembrane region" description="Helical" evidence="7">
    <location>
        <begin position="83"/>
        <end position="107"/>
    </location>
</feature>
<evidence type="ECO:0000256" key="7">
    <source>
        <dbReference type="SAM" id="Phobius"/>
    </source>
</evidence>
<dbReference type="Pfam" id="PF12801">
    <property type="entry name" value="Fer4_5"/>
    <property type="match status" value="2"/>
</dbReference>
<evidence type="ECO:0000256" key="2">
    <source>
        <dbReference type="ARBA" id="ARBA00022485"/>
    </source>
</evidence>
<keyword evidence="10" id="KW-1185">Reference proteome</keyword>
<dbReference type="PANTHER" id="PTHR30176">
    <property type="entry name" value="FERREDOXIN-TYPE PROTEIN NAPH"/>
    <property type="match status" value="1"/>
</dbReference>
<evidence type="ECO:0000256" key="5">
    <source>
        <dbReference type="ARBA" id="ARBA00023004"/>
    </source>
</evidence>
<accession>A0AAU9EI80</accession>
<dbReference type="GO" id="GO:0010181">
    <property type="term" value="F:FMN binding"/>
    <property type="evidence" value="ECO:0007669"/>
    <property type="project" value="InterPro"/>
</dbReference>
<dbReference type="InterPro" id="IPR051684">
    <property type="entry name" value="Electron_Trans/Redox"/>
</dbReference>
<dbReference type="SUPFAM" id="SSF54862">
    <property type="entry name" value="4Fe-4S ferredoxins"/>
    <property type="match status" value="1"/>
</dbReference>
<dbReference type="Gene3D" id="3.30.70.20">
    <property type="match status" value="1"/>
</dbReference>